<reference evidence="2" key="1">
    <citation type="journal article" date="2022" name="bioRxiv">
        <title>Sequencing and chromosome-scale assembly of the giantPleurodeles waltlgenome.</title>
        <authorList>
            <person name="Brown T."/>
            <person name="Elewa A."/>
            <person name="Iarovenko S."/>
            <person name="Subramanian E."/>
            <person name="Araus A.J."/>
            <person name="Petzold A."/>
            <person name="Susuki M."/>
            <person name="Suzuki K.-i.T."/>
            <person name="Hayashi T."/>
            <person name="Toyoda A."/>
            <person name="Oliveira C."/>
            <person name="Osipova E."/>
            <person name="Leigh N.D."/>
            <person name="Simon A."/>
            <person name="Yun M.H."/>
        </authorList>
    </citation>
    <scope>NUCLEOTIDE SEQUENCE</scope>
    <source>
        <strain evidence="2">20211129_DDA</strain>
        <tissue evidence="2">Liver</tissue>
    </source>
</reference>
<organism evidence="2 3">
    <name type="scientific">Pleurodeles waltl</name>
    <name type="common">Iberian ribbed newt</name>
    <dbReference type="NCBI Taxonomy" id="8319"/>
    <lineage>
        <taxon>Eukaryota</taxon>
        <taxon>Metazoa</taxon>
        <taxon>Chordata</taxon>
        <taxon>Craniata</taxon>
        <taxon>Vertebrata</taxon>
        <taxon>Euteleostomi</taxon>
        <taxon>Amphibia</taxon>
        <taxon>Batrachia</taxon>
        <taxon>Caudata</taxon>
        <taxon>Salamandroidea</taxon>
        <taxon>Salamandridae</taxon>
        <taxon>Pleurodelinae</taxon>
        <taxon>Pleurodeles</taxon>
    </lineage>
</organism>
<protein>
    <submittedName>
        <fullName evidence="2">Uncharacterized protein</fullName>
    </submittedName>
</protein>
<name>A0AAV7N4G1_PLEWA</name>
<gene>
    <name evidence="2" type="ORF">NDU88_006924</name>
</gene>
<feature type="region of interest" description="Disordered" evidence="1">
    <location>
        <begin position="44"/>
        <end position="67"/>
    </location>
</feature>
<proteinExistence type="predicted"/>
<evidence type="ECO:0000313" key="3">
    <source>
        <dbReference type="Proteomes" id="UP001066276"/>
    </source>
</evidence>
<sequence>MDTRGAWPGADEAARLARRSGAVNGDWLNPSFKHAQTALTTAVPTSEDLGGKVGAVSTAPAGQARRK</sequence>
<dbReference type="EMBL" id="JANPWB010000013">
    <property type="protein sequence ID" value="KAJ1109564.1"/>
    <property type="molecule type" value="Genomic_DNA"/>
</dbReference>
<evidence type="ECO:0000313" key="2">
    <source>
        <dbReference type="EMBL" id="KAJ1109564.1"/>
    </source>
</evidence>
<accession>A0AAV7N4G1</accession>
<keyword evidence="3" id="KW-1185">Reference proteome</keyword>
<comment type="caution">
    <text evidence="2">The sequence shown here is derived from an EMBL/GenBank/DDBJ whole genome shotgun (WGS) entry which is preliminary data.</text>
</comment>
<dbReference type="AlphaFoldDB" id="A0AAV7N4G1"/>
<dbReference type="Proteomes" id="UP001066276">
    <property type="component" value="Chromosome 9"/>
</dbReference>
<evidence type="ECO:0000256" key="1">
    <source>
        <dbReference type="SAM" id="MobiDB-lite"/>
    </source>
</evidence>